<evidence type="ECO:0000256" key="3">
    <source>
        <dbReference type="ARBA" id="ARBA00022692"/>
    </source>
</evidence>
<dbReference type="EMBL" id="BKAJ01000180">
    <property type="protein sequence ID" value="GEP60760.1"/>
    <property type="molecule type" value="Genomic_DNA"/>
</dbReference>
<keyword evidence="7" id="KW-0328">Glycosyltransferase</keyword>
<comment type="subcellular location">
    <subcellularLocation>
        <location evidence="1">Membrane</location>
        <topology evidence="1">Multi-pass membrane protein</topology>
    </subcellularLocation>
</comment>
<comment type="caution">
    <text evidence="7">The sequence shown here is derived from an EMBL/GenBank/DDBJ whole genome shotgun (WGS) entry which is preliminary data.</text>
</comment>
<dbReference type="AlphaFoldDB" id="A0A512NP92"/>
<feature type="transmembrane region" description="Helical" evidence="6">
    <location>
        <begin position="79"/>
        <end position="105"/>
    </location>
</feature>
<evidence type="ECO:0000256" key="2">
    <source>
        <dbReference type="ARBA" id="ARBA00022475"/>
    </source>
</evidence>
<keyword evidence="3 6" id="KW-0812">Transmembrane</keyword>
<dbReference type="Pfam" id="PF01040">
    <property type="entry name" value="UbiA"/>
    <property type="match status" value="1"/>
</dbReference>
<evidence type="ECO:0000256" key="4">
    <source>
        <dbReference type="ARBA" id="ARBA00022989"/>
    </source>
</evidence>
<gene>
    <name evidence="7" type="ORF">RSO01_79260</name>
</gene>
<name>A0A512NP92_9HYPH</name>
<reference evidence="7 8" key="1">
    <citation type="submission" date="2019-07" db="EMBL/GenBank/DDBJ databases">
        <title>Whole genome shotgun sequence of Reyranella soli NBRC 108950.</title>
        <authorList>
            <person name="Hosoyama A."/>
            <person name="Uohara A."/>
            <person name="Ohji S."/>
            <person name="Ichikawa N."/>
        </authorList>
    </citation>
    <scope>NUCLEOTIDE SEQUENCE [LARGE SCALE GENOMIC DNA]</scope>
    <source>
        <strain evidence="7 8">NBRC 108950</strain>
    </source>
</reference>
<feature type="transmembrane region" description="Helical" evidence="6">
    <location>
        <begin position="111"/>
        <end position="128"/>
    </location>
</feature>
<dbReference type="RefSeq" id="WP_147156094.1">
    <property type="nucleotide sequence ID" value="NZ_BKAJ01000180.1"/>
</dbReference>
<organism evidence="7 8">
    <name type="scientific">Reyranella soli</name>
    <dbReference type="NCBI Taxonomy" id="1230389"/>
    <lineage>
        <taxon>Bacteria</taxon>
        <taxon>Pseudomonadati</taxon>
        <taxon>Pseudomonadota</taxon>
        <taxon>Alphaproteobacteria</taxon>
        <taxon>Hyphomicrobiales</taxon>
        <taxon>Reyranellaceae</taxon>
        <taxon>Reyranella</taxon>
    </lineage>
</organism>
<dbReference type="OrthoDB" id="9803632at2"/>
<dbReference type="NCBIfam" id="NF008978">
    <property type="entry name" value="PRK12324.1-4"/>
    <property type="match status" value="1"/>
</dbReference>
<dbReference type="Proteomes" id="UP000321058">
    <property type="component" value="Unassembled WGS sequence"/>
</dbReference>
<dbReference type="InterPro" id="IPR000537">
    <property type="entry name" value="UbiA_prenyltransferase"/>
</dbReference>
<dbReference type="CDD" id="cd13963">
    <property type="entry name" value="PT_UbiA_2"/>
    <property type="match status" value="1"/>
</dbReference>
<sequence>MSPLIGLLRLTRPKQWIKNTFVLAPLVFAREFTHPESVINALIAFGLFCVASSATYILNDIRDVERDRTHPIKRHSRPLAAGTVSLRSAIGLLIACYCVLTAGWFWSVDTMLAIFAYLALNVAYTYWLKHQPVLDLFSIATGFVLRAYAGALALAVPLSSWMAITTLCLALYLAAIKRRQELASNGTESREVLRMYSAALIERYAEMSATGALIFYSLFVMSANAKLAATIPLVIFGLYRYWYVVERLGGGESPTDAVLSDWPLALAIVIWIGVCVVALLPN</sequence>
<evidence type="ECO:0000256" key="5">
    <source>
        <dbReference type="ARBA" id="ARBA00023136"/>
    </source>
</evidence>
<dbReference type="GO" id="GO:0016020">
    <property type="term" value="C:membrane"/>
    <property type="evidence" value="ECO:0007669"/>
    <property type="project" value="UniProtKB-SubCell"/>
</dbReference>
<accession>A0A512NP92</accession>
<dbReference type="InterPro" id="IPR044878">
    <property type="entry name" value="UbiA_sf"/>
</dbReference>
<evidence type="ECO:0000313" key="7">
    <source>
        <dbReference type="EMBL" id="GEP60760.1"/>
    </source>
</evidence>
<protein>
    <submittedName>
        <fullName evidence="7">Decaprenyl-phosphate phosphoribosyltransferase</fullName>
    </submittedName>
</protein>
<dbReference type="GO" id="GO:0016757">
    <property type="term" value="F:glycosyltransferase activity"/>
    <property type="evidence" value="ECO:0007669"/>
    <property type="project" value="UniProtKB-KW"/>
</dbReference>
<keyword evidence="2" id="KW-1003">Cell membrane</keyword>
<feature type="transmembrane region" description="Helical" evidence="6">
    <location>
        <begin position="262"/>
        <end position="280"/>
    </location>
</feature>
<evidence type="ECO:0000313" key="8">
    <source>
        <dbReference type="Proteomes" id="UP000321058"/>
    </source>
</evidence>
<feature type="transmembrane region" description="Helical" evidence="6">
    <location>
        <begin position="158"/>
        <end position="176"/>
    </location>
</feature>
<keyword evidence="8" id="KW-1185">Reference proteome</keyword>
<proteinExistence type="predicted"/>
<evidence type="ECO:0000256" key="1">
    <source>
        <dbReference type="ARBA" id="ARBA00004141"/>
    </source>
</evidence>
<keyword evidence="5 6" id="KW-0472">Membrane</keyword>
<evidence type="ECO:0000256" key="6">
    <source>
        <dbReference type="SAM" id="Phobius"/>
    </source>
</evidence>
<feature type="transmembrane region" description="Helical" evidence="6">
    <location>
        <begin position="133"/>
        <end position="152"/>
    </location>
</feature>
<feature type="transmembrane region" description="Helical" evidence="6">
    <location>
        <begin position="213"/>
        <end position="242"/>
    </location>
</feature>
<keyword evidence="7" id="KW-0808">Transferase</keyword>
<feature type="transmembrane region" description="Helical" evidence="6">
    <location>
        <begin position="38"/>
        <end position="58"/>
    </location>
</feature>
<dbReference type="Gene3D" id="1.10.357.140">
    <property type="entry name" value="UbiA prenyltransferase"/>
    <property type="match status" value="1"/>
</dbReference>
<dbReference type="GO" id="GO:0016765">
    <property type="term" value="F:transferase activity, transferring alkyl or aryl (other than methyl) groups"/>
    <property type="evidence" value="ECO:0007669"/>
    <property type="project" value="InterPro"/>
</dbReference>
<keyword evidence="4 6" id="KW-1133">Transmembrane helix</keyword>